<sequence>MTEYSKGEEERKDVFYLETLSMSGQIQSIVIGRFFDRKIETIILAKSTFLSIFHNNDEEDSFEFVDHICVYKEVYCLCTSVQPHSLDCLFVLSIGGEWLLLQWDNSRFFPLATGSLLKAIQPLMKTPEQRRFRIDPTFQWAVSVVPITDNSPRFFTRPSPKQDQKHIPGQNKPIVRISFRALIVADETVFVGVKYDGPDANILSVIKDNWSSALKQFPRKFGFFGPNNKQGYKQENMNAILRNGLENEWKILQTIEQNKKNLCIANADTFIFLEDDDDQPKYIQQRDQQKKHPHSKKNTISLFQSINRVRHLVFTTSMRLEPFPIKKKPFIMSSFQFTTPLNREKDGEVAGPGLSEIERRGRIQLPEYVSSTSQKLEIQQLPINSEMKTTPEISTSETENQNQSCSTAIALVDTPSGLALLSLLFDFEHKNVSLHSFAIAAIPPQASRIMPVLDENRAMKTLKGEDINLLNRVRSADVNILKGVERQNYPFKWFNELAITNGANWYQTKQPNQQQQPLSDNSEIDLLSNNSLLSDETNSKNDINNSQLKIGTQMLFVISASNSSMIVDMNTGTFYDFPGQQADQKDVGEGQPEDFQMNPTNVSQVCPIPNYSYSPYHQMEDKFILGVGNGRTGALHSIGIGHRLQTIMQGKWYEKDLPALFTTKAYSGAKMHSLLLVEEEQIVDINNQLEKIKVKKQSKSESHIKQQTLYPYKKAQVLSVGNNIYTSYSSSIFELHEDVVEPIDSFIVGIDTTKKTLALGPAQGAFIQVTTSEIRVIPTLNYFACPVYQTKSSSQQQQLQQKNSTSLVKSVSQDEQQFAGIATQIDYEIRVVFECACITDNLIALSYKCIVFVLIWNPSKPRIPTSKTIQNQSTKYQSSKILQLSAFVYPIATLCFPSPVKSLNAQTICTRSFLVVGCDQPPAVFLLRLDTLQVAKDSEDKRRQLWKDGEQLLKKLKYQLTYPPVQRPNHSLVIQNGVKELNNQDDKHQIHIGEQNQSSILITENISVTEHRKDKDTIINKQYRFVEVMSGSHQFVEVQYTQNAIMTRILDLFPYDKPEQILLTTFNRQCRLFTQEEIDANDRKSLYGEQTNSQTSLIIQSSEKQILLTKKTYERNEGAVLMIAGIHGQLSTSIIPLSAILDFLPEQPSKENKLKKTQFFFPSLISTIKLYPERIKITDDDSNVYIFGDRVSVLNWNDRACKILWNDLECAGIIHSLQPMRIKEEDAQLQSIKDESSNLNEETSLLNNSQHVSGSNTTSKTPVPHPTLAWIDYVQKRLTFGAIDRRNIVIRDVKDIPSQPIAIAHIPTLHAIAVLCREPSQNPYQIKSKDDIQDSDIKILKAILSLILHQTGSFNPTKNISKITE</sequence>
<evidence type="ECO:0000313" key="2">
    <source>
        <dbReference type="Proteomes" id="UP000324800"/>
    </source>
</evidence>
<organism evidence="1 2">
    <name type="scientific">Streblomastix strix</name>
    <dbReference type="NCBI Taxonomy" id="222440"/>
    <lineage>
        <taxon>Eukaryota</taxon>
        <taxon>Metamonada</taxon>
        <taxon>Preaxostyla</taxon>
        <taxon>Oxymonadida</taxon>
        <taxon>Streblomastigidae</taxon>
        <taxon>Streblomastix</taxon>
    </lineage>
</organism>
<evidence type="ECO:0000313" key="1">
    <source>
        <dbReference type="EMBL" id="KAA6400614.1"/>
    </source>
</evidence>
<proteinExistence type="predicted"/>
<reference evidence="1 2" key="1">
    <citation type="submission" date="2019-03" db="EMBL/GenBank/DDBJ databases">
        <title>Single cell metagenomics reveals metabolic interactions within the superorganism composed of flagellate Streblomastix strix and complex community of Bacteroidetes bacteria on its surface.</title>
        <authorList>
            <person name="Treitli S.C."/>
            <person name="Kolisko M."/>
            <person name="Husnik F."/>
            <person name="Keeling P."/>
            <person name="Hampl V."/>
        </authorList>
    </citation>
    <scope>NUCLEOTIDE SEQUENCE [LARGE SCALE GENOMIC DNA]</scope>
    <source>
        <strain evidence="1">ST1C</strain>
    </source>
</reference>
<protein>
    <submittedName>
        <fullName evidence="1">Uncharacterized protein</fullName>
    </submittedName>
</protein>
<gene>
    <name evidence="1" type="ORF">EZS28_003855</name>
</gene>
<name>A0A5J4X046_9EUKA</name>
<accession>A0A5J4X046</accession>
<dbReference type="Proteomes" id="UP000324800">
    <property type="component" value="Unassembled WGS sequence"/>
</dbReference>
<comment type="caution">
    <text evidence="1">The sequence shown here is derived from an EMBL/GenBank/DDBJ whole genome shotgun (WGS) entry which is preliminary data.</text>
</comment>
<dbReference type="EMBL" id="SNRW01000532">
    <property type="protein sequence ID" value="KAA6400614.1"/>
    <property type="molecule type" value="Genomic_DNA"/>
</dbReference>